<dbReference type="EC" id="1.2.1.11" evidence="3"/>
<name>A0A9Q3W0N9_9GAMM</name>
<comment type="similarity">
    <text evidence="1">Belongs to the aspartate-semialdehyde dehydrogenase family.</text>
</comment>
<dbReference type="EMBL" id="JAJVKT010000007">
    <property type="protein sequence ID" value="MCE7508520.1"/>
    <property type="molecule type" value="Genomic_DNA"/>
</dbReference>
<dbReference type="SUPFAM" id="SSF55347">
    <property type="entry name" value="Glyceraldehyde-3-phosphate dehydrogenase-like, C-terminal domain"/>
    <property type="match status" value="1"/>
</dbReference>
<keyword evidence="4" id="KW-1185">Reference proteome</keyword>
<dbReference type="GO" id="GO:0051287">
    <property type="term" value="F:NAD binding"/>
    <property type="evidence" value="ECO:0007669"/>
    <property type="project" value="InterPro"/>
</dbReference>
<dbReference type="Proteomes" id="UP001107961">
    <property type="component" value="Unassembled WGS sequence"/>
</dbReference>
<gene>
    <name evidence="3" type="ORF">LZG35_07700</name>
</gene>
<dbReference type="PANTHER" id="PTHR46278:SF2">
    <property type="entry name" value="ASPARTATE-SEMIALDEHYDE DEHYDROGENASE"/>
    <property type="match status" value="1"/>
</dbReference>
<dbReference type="PANTHER" id="PTHR46278">
    <property type="entry name" value="DEHYDROGENASE, PUTATIVE-RELATED"/>
    <property type="match status" value="1"/>
</dbReference>
<dbReference type="AlphaFoldDB" id="A0A9Q3W0N9"/>
<protein>
    <submittedName>
        <fullName evidence="3">Aspartate-semialdehyde dehydrogenase</fullName>
        <ecNumber evidence="3">1.2.1.11</ecNumber>
    </submittedName>
</protein>
<dbReference type="Gene3D" id="3.40.50.720">
    <property type="entry name" value="NAD(P)-binding Rossmann-like Domain"/>
    <property type="match status" value="1"/>
</dbReference>
<feature type="domain" description="Semialdehyde dehydrogenase NAD-binding" evidence="2">
    <location>
        <begin position="6"/>
        <end position="121"/>
    </location>
</feature>
<dbReference type="GeneID" id="94687175"/>
<dbReference type="InterPro" id="IPR012280">
    <property type="entry name" value="Semialdhyde_DH_dimer_dom"/>
</dbReference>
<evidence type="ECO:0000259" key="2">
    <source>
        <dbReference type="SMART" id="SM00859"/>
    </source>
</evidence>
<evidence type="ECO:0000256" key="1">
    <source>
        <dbReference type="ARBA" id="ARBA00010584"/>
    </source>
</evidence>
<dbReference type="InterPro" id="IPR000534">
    <property type="entry name" value="Semialdehyde_DH_NAD-bd"/>
</dbReference>
<dbReference type="NCBIfam" id="NF011456">
    <property type="entry name" value="PRK14874.1"/>
    <property type="match status" value="1"/>
</dbReference>
<comment type="caution">
    <text evidence="3">The sequence shown here is derived from an EMBL/GenBank/DDBJ whole genome shotgun (WGS) entry which is preliminary data.</text>
</comment>
<dbReference type="SMART" id="SM00859">
    <property type="entry name" value="Semialdhyde_dh"/>
    <property type="match status" value="1"/>
</dbReference>
<evidence type="ECO:0000313" key="4">
    <source>
        <dbReference type="Proteomes" id="UP001107961"/>
    </source>
</evidence>
<dbReference type="Pfam" id="PF01118">
    <property type="entry name" value="Semialdhyde_dh"/>
    <property type="match status" value="1"/>
</dbReference>
<evidence type="ECO:0000313" key="3">
    <source>
        <dbReference type="EMBL" id="MCE7508520.1"/>
    </source>
</evidence>
<dbReference type="GO" id="GO:0008652">
    <property type="term" value="P:amino acid biosynthetic process"/>
    <property type="evidence" value="ECO:0007669"/>
    <property type="project" value="InterPro"/>
</dbReference>
<dbReference type="Pfam" id="PF02774">
    <property type="entry name" value="Semialdhyde_dhC"/>
    <property type="match status" value="1"/>
</dbReference>
<dbReference type="KEGG" id="axe:P40_12800"/>
<dbReference type="CDD" id="cd17894">
    <property type="entry name" value="ASADH_USG1_N"/>
    <property type="match status" value="1"/>
</dbReference>
<dbReference type="Gene3D" id="3.30.360.10">
    <property type="entry name" value="Dihydrodipicolinate Reductase, domain 2"/>
    <property type="match status" value="1"/>
</dbReference>
<proteinExistence type="inferred from homology"/>
<dbReference type="CDD" id="cd18129">
    <property type="entry name" value="ASADH_C_USG1_like"/>
    <property type="match status" value="1"/>
</dbReference>
<accession>A0A9Q3W0N9</accession>
<dbReference type="GO" id="GO:0046983">
    <property type="term" value="F:protein dimerization activity"/>
    <property type="evidence" value="ECO:0007669"/>
    <property type="project" value="InterPro"/>
</dbReference>
<sequence>MSMEPGLAVVGATGLVGDALLEQLAQRKVPYGELFLLASEESEGTSLRVGGRSLTVQRLDGFDFSRVALVVFAAGAAVSQEWAPRAVDAGAMVLDLSPAFRYEPDVPLLVAGVNDEQIPAARERNLAAAADAATVQLMLALKPLMAISELQRVTVTQLQAASSSGRNGVERLARQSARLLNGMDASEGAEPQYAFNLVPTVGRLQDNGYTSEELKLMLEARRVLGRPDLAVDVSCVQVPVFHGLSQVVVVRGGLPIGLAQAQACWDEAPGLAQDEGGEGDGASPVRQVKEEPLVRLARAREDVDGQGELSFWTVADNIKAGAARNAVLLVEQLLAGA</sequence>
<dbReference type="RefSeq" id="WP_022995978.1">
    <property type="nucleotide sequence ID" value="NZ_CBDDTQ010000005.1"/>
</dbReference>
<dbReference type="PIRSF" id="PIRSF000148">
    <property type="entry name" value="ASA_dh"/>
    <property type="match status" value="1"/>
</dbReference>
<dbReference type="InterPro" id="IPR036291">
    <property type="entry name" value="NAD(P)-bd_dom_sf"/>
</dbReference>
<dbReference type="SUPFAM" id="SSF51735">
    <property type="entry name" value="NAD(P)-binding Rossmann-fold domains"/>
    <property type="match status" value="1"/>
</dbReference>
<keyword evidence="3" id="KW-0560">Oxidoreductase</keyword>
<reference evidence="3" key="1">
    <citation type="submission" date="2022-01" db="EMBL/GenBank/DDBJ databases">
        <authorList>
            <person name="Karlyshev A.V."/>
            <person name="Jaspars M."/>
        </authorList>
    </citation>
    <scope>NUCLEOTIDE SEQUENCE</scope>
    <source>
        <strain evidence="3">AGSA3-2</strain>
    </source>
</reference>
<organism evidence="3 4">
    <name type="scientific">Alloalcanivorax xenomutans</name>
    <dbReference type="NCBI Taxonomy" id="1094342"/>
    <lineage>
        <taxon>Bacteria</taxon>
        <taxon>Pseudomonadati</taxon>
        <taxon>Pseudomonadota</taxon>
        <taxon>Gammaproteobacteria</taxon>
        <taxon>Oceanospirillales</taxon>
        <taxon>Alcanivoracaceae</taxon>
        <taxon>Alloalcanivorax</taxon>
    </lineage>
</organism>
<dbReference type="GO" id="GO:0004073">
    <property type="term" value="F:aspartate-semialdehyde dehydrogenase activity"/>
    <property type="evidence" value="ECO:0007669"/>
    <property type="project" value="UniProtKB-EC"/>
</dbReference>